<dbReference type="Pfam" id="PF04393">
    <property type="entry name" value="DUF535"/>
    <property type="match status" value="1"/>
</dbReference>
<accession>A0A7Y6QAM9</accession>
<dbReference type="GO" id="GO:0006974">
    <property type="term" value="P:DNA damage response"/>
    <property type="evidence" value="ECO:0007669"/>
    <property type="project" value="TreeGrafter"/>
</dbReference>
<protein>
    <submittedName>
        <fullName evidence="2">DUF535 family protein</fullName>
    </submittedName>
</protein>
<dbReference type="PANTHER" id="PTHR38785:SF1">
    <property type="entry name" value="HOMOLOG OF VIRK"/>
    <property type="match status" value="1"/>
</dbReference>
<evidence type="ECO:0000313" key="3">
    <source>
        <dbReference type="Proteomes" id="UP000520198"/>
    </source>
</evidence>
<proteinExistence type="predicted"/>
<dbReference type="InterPro" id="IPR007488">
    <property type="entry name" value="DUF535"/>
</dbReference>
<gene>
    <name evidence="2" type="ORF">HT585_24905</name>
</gene>
<sequence>MSLEGRLPQYSARSDLPSLPNGGGERVETQPASVGFVAAANMPERGRSGRQILWQVLKLGGRLTLKRAVVFSMRLARHPVLTTRWLTFLGAFGDRYKLGLPHDDLIRKSVPTFLLHGARSSQRLELLTNHFDVASEVLSRRSLMALWRGTSMEMGTVGGRGENYRVQLLLADHCGGRHEGAFAIRLSRQSDRYALCTVSFAFVRCDDDAYSLVIGGMQGPRGGDGKRALITATRDLGGLRPKDAVLLTLQGLASEGNAKHIYAVSNDRHVINRRRRKRRRMMVADLDAYWADRGGEPSDPFGFSLPIGEGTSARDGNRRDQSKRAFRDIGAWFY</sequence>
<name>A0A7Y6QAM9_9HYPH</name>
<dbReference type="PANTHER" id="PTHR38785">
    <property type="entry name" value="HOMOLOG OF VIRK"/>
    <property type="match status" value="1"/>
</dbReference>
<organism evidence="2 3">
    <name type="scientific">Ensifer oleiphilus</name>
    <dbReference type="NCBI Taxonomy" id="2742698"/>
    <lineage>
        <taxon>Bacteria</taxon>
        <taxon>Pseudomonadati</taxon>
        <taxon>Pseudomonadota</taxon>
        <taxon>Alphaproteobacteria</taxon>
        <taxon>Hyphomicrobiales</taxon>
        <taxon>Rhizobiaceae</taxon>
        <taxon>Sinorhizobium/Ensifer group</taxon>
        <taxon>Ensifer</taxon>
    </lineage>
</organism>
<dbReference type="RefSeq" id="WP_176355493.1">
    <property type="nucleotide sequence ID" value="NZ_JABWDU010000008.1"/>
</dbReference>
<evidence type="ECO:0000256" key="1">
    <source>
        <dbReference type="SAM" id="MobiDB-lite"/>
    </source>
</evidence>
<comment type="caution">
    <text evidence="2">The sequence shown here is derived from an EMBL/GenBank/DDBJ whole genome shotgun (WGS) entry which is preliminary data.</text>
</comment>
<keyword evidence="3" id="KW-1185">Reference proteome</keyword>
<evidence type="ECO:0000313" key="2">
    <source>
        <dbReference type="EMBL" id="NVD42112.1"/>
    </source>
</evidence>
<reference evidence="2 3" key="1">
    <citation type="submission" date="2020-06" db="EMBL/GenBank/DDBJ databases">
        <authorList>
            <person name="Grouzdev D.S."/>
        </authorList>
    </citation>
    <scope>NUCLEOTIDE SEQUENCE [LARGE SCALE GENOMIC DNA]</scope>
    <source>
        <strain evidence="2 3">HO-A22</strain>
    </source>
</reference>
<feature type="region of interest" description="Disordered" evidence="1">
    <location>
        <begin position="1"/>
        <end position="27"/>
    </location>
</feature>
<dbReference type="AlphaFoldDB" id="A0A7Y6QAM9"/>
<dbReference type="EMBL" id="JABWDU010000008">
    <property type="protein sequence ID" value="NVD42112.1"/>
    <property type="molecule type" value="Genomic_DNA"/>
</dbReference>
<dbReference type="Proteomes" id="UP000520198">
    <property type="component" value="Unassembled WGS sequence"/>
</dbReference>
<feature type="region of interest" description="Disordered" evidence="1">
    <location>
        <begin position="301"/>
        <end position="321"/>
    </location>
</feature>